<evidence type="ECO:0000259" key="11">
    <source>
        <dbReference type="Pfam" id="PF13090"/>
    </source>
</evidence>
<feature type="region of interest" description="Disordered" evidence="8">
    <location>
        <begin position="686"/>
        <end position="714"/>
    </location>
</feature>
<protein>
    <recommendedName>
        <fullName evidence="6 7">Polyphosphate kinase</fullName>
        <ecNumber evidence="6 7">2.7.4.1</ecNumber>
    </recommendedName>
    <alternativeName>
        <fullName evidence="6">ATP-polyphosphate phosphotransferase</fullName>
    </alternativeName>
    <alternativeName>
        <fullName evidence="6">Polyphosphoric acid kinase</fullName>
    </alternativeName>
</protein>
<comment type="function">
    <text evidence="6 7">Catalyzes the reversible transfer of the terminal phosphate of ATP to form a long-chain polyphosphate (polyP).</text>
</comment>
<feature type="domain" description="Polyphosphate kinase C-terminal" evidence="12">
    <location>
        <begin position="337"/>
        <end position="501"/>
    </location>
</feature>
<reference evidence="13 14" key="1">
    <citation type="submission" date="2023-10" db="EMBL/GenBank/DDBJ databases">
        <title>Two novel species belonging to the OM43/NOR5 clade.</title>
        <authorList>
            <person name="Park M."/>
        </authorList>
    </citation>
    <scope>NUCLEOTIDE SEQUENCE [LARGE SCALE GENOMIC DNA]</scope>
    <source>
        <strain evidence="13 14">IMCC45268</strain>
    </source>
</reference>
<dbReference type="SUPFAM" id="SSF56024">
    <property type="entry name" value="Phospholipase D/nuclease"/>
    <property type="match status" value="2"/>
</dbReference>
<dbReference type="Proteomes" id="UP001626549">
    <property type="component" value="Chromosome"/>
</dbReference>
<evidence type="ECO:0000256" key="1">
    <source>
        <dbReference type="ARBA" id="ARBA00022553"/>
    </source>
</evidence>
<dbReference type="InterPro" id="IPR025200">
    <property type="entry name" value="PPK_C_dom2"/>
</dbReference>
<evidence type="ECO:0000256" key="8">
    <source>
        <dbReference type="SAM" id="MobiDB-lite"/>
    </source>
</evidence>
<name>A0ABZ0IAF3_9GAMM</name>
<dbReference type="InterPro" id="IPR003414">
    <property type="entry name" value="PP_kinase"/>
</dbReference>
<keyword evidence="6" id="KW-0460">Magnesium</keyword>
<dbReference type="InterPro" id="IPR024953">
    <property type="entry name" value="PP_kinase_middle"/>
</dbReference>
<keyword evidence="14" id="KW-1185">Reference proteome</keyword>
<feature type="domain" description="Polyphosphate kinase middle" evidence="9">
    <location>
        <begin position="128"/>
        <end position="311"/>
    </location>
</feature>
<dbReference type="NCBIfam" id="NF003917">
    <property type="entry name" value="PRK05443.1-1"/>
    <property type="match status" value="1"/>
</dbReference>
<dbReference type="RefSeq" id="WP_407326756.1">
    <property type="nucleotide sequence ID" value="NZ_CP136865.1"/>
</dbReference>
<dbReference type="PIRSF" id="PIRSF015589">
    <property type="entry name" value="PP_kinase"/>
    <property type="match status" value="1"/>
</dbReference>
<proteinExistence type="inferred from homology"/>
<dbReference type="Gene3D" id="1.20.58.310">
    <property type="entry name" value="Polyphosphate kinase N-terminal domain"/>
    <property type="match status" value="1"/>
</dbReference>
<keyword evidence="4 6" id="KW-0418">Kinase</keyword>
<dbReference type="Pfam" id="PF13089">
    <property type="entry name" value="PP_kinase_N"/>
    <property type="match status" value="1"/>
</dbReference>
<feature type="binding site" evidence="6">
    <location>
        <position position="474"/>
    </location>
    <ligand>
        <name>ATP</name>
        <dbReference type="ChEBI" id="CHEBI:30616"/>
    </ligand>
</feature>
<comment type="cofactor">
    <cofactor evidence="6">
        <name>Mg(2+)</name>
        <dbReference type="ChEBI" id="CHEBI:18420"/>
    </cofactor>
</comment>
<gene>
    <name evidence="13" type="primary">ppk1</name>
    <name evidence="6" type="synonym">ppk</name>
    <name evidence="13" type="ORF">R0137_12545</name>
</gene>
<evidence type="ECO:0000256" key="3">
    <source>
        <dbReference type="ARBA" id="ARBA00022741"/>
    </source>
</evidence>
<feature type="binding site" evidence="6">
    <location>
        <position position="381"/>
    </location>
    <ligand>
        <name>Mg(2+)</name>
        <dbReference type="ChEBI" id="CHEBI:18420"/>
    </ligand>
</feature>
<feature type="binding site" evidence="6">
    <location>
        <position position="598"/>
    </location>
    <ligand>
        <name>ATP</name>
        <dbReference type="ChEBI" id="CHEBI:30616"/>
    </ligand>
</feature>
<keyword evidence="3 6" id="KW-0547">Nucleotide-binding</keyword>
<dbReference type="GO" id="GO:0008976">
    <property type="term" value="F:polyphosphate kinase activity"/>
    <property type="evidence" value="ECO:0007669"/>
    <property type="project" value="UniProtKB-EC"/>
</dbReference>
<keyword evidence="5 6" id="KW-0067">ATP-binding</keyword>
<evidence type="ECO:0000313" key="13">
    <source>
        <dbReference type="EMBL" id="WOJ96066.1"/>
    </source>
</evidence>
<evidence type="ECO:0000259" key="9">
    <source>
        <dbReference type="Pfam" id="PF02503"/>
    </source>
</evidence>
<dbReference type="SUPFAM" id="SSF143724">
    <property type="entry name" value="PHP14-like"/>
    <property type="match status" value="1"/>
</dbReference>
<feature type="active site" description="Phosphohistidine intermediate" evidence="6">
    <location>
        <position position="441"/>
    </location>
</feature>
<dbReference type="InterPro" id="IPR036832">
    <property type="entry name" value="PPK_N_dom_sf"/>
</dbReference>
<evidence type="ECO:0000256" key="2">
    <source>
        <dbReference type="ARBA" id="ARBA00022679"/>
    </source>
</evidence>
<dbReference type="PANTHER" id="PTHR30218:SF0">
    <property type="entry name" value="POLYPHOSPHATE KINASE"/>
    <property type="match status" value="1"/>
</dbReference>
<dbReference type="InterPro" id="IPR041108">
    <property type="entry name" value="PP_kinase_C_1"/>
</dbReference>
<accession>A0ABZ0IAF3</accession>
<organism evidence="13 14">
    <name type="scientific">Congregibacter brevis</name>
    <dbReference type="NCBI Taxonomy" id="3081201"/>
    <lineage>
        <taxon>Bacteria</taxon>
        <taxon>Pseudomonadati</taxon>
        <taxon>Pseudomonadota</taxon>
        <taxon>Gammaproteobacteria</taxon>
        <taxon>Cellvibrionales</taxon>
        <taxon>Halieaceae</taxon>
        <taxon>Congregibacter</taxon>
    </lineage>
</organism>
<dbReference type="NCBIfam" id="TIGR03705">
    <property type="entry name" value="poly_P_kin"/>
    <property type="match status" value="1"/>
</dbReference>
<dbReference type="HAMAP" id="MF_00347">
    <property type="entry name" value="Polyphosphate_kinase"/>
    <property type="match status" value="1"/>
</dbReference>
<keyword evidence="6" id="KW-0479">Metal-binding</keyword>
<evidence type="ECO:0000256" key="7">
    <source>
        <dbReference type="RuleBase" id="RU003800"/>
    </source>
</evidence>
<evidence type="ECO:0000256" key="4">
    <source>
        <dbReference type="ARBA" id="ARBA00022777"/>
    </source>
</evidence>
<dbReference type="InterPro" id="IPR025198">
    <property type="entry name" value="PPK_N_dom"/>
</dbReference>
<comment type="similarity">
    <text evidence="6 7">Belongs to the polyphosphate kinase 1 (PPK1) family.</text>
</comment>
<feature type="domain" description="Polyphosphate kinase C-terminal" evidence="11">
    <location>
        <begin position="509"/>
        <end position="681"/>
    </location>
</feature>
<feature type="binding site" evidence="6">
    <location>
        <position position="411"/>
    </location>
    <ligand>
        <name>Mg(2+)</name>
        <dbReference type="ChEBI" id="CHEBI:18420"/>
    </ligand>
</feature>
<comment type="catalytic activity">
    <reaction evidence="6 7">
        <text>[phosphate](n) + ATP = [phosphate](n+1) + ADP</text>
        <dbReference type="Rhea" id="RHEA:19573"/>
        <dbReference type="Rhea" id="RHEA-COMP:9859"/>
        <dbReference type="Rhea" id="RHEA-COMP:14280"/>
        <dbReference type="ChEBI" id="CHEBI:16838"/>
        <dbReference type="ChEBI" id="CHEBI:30616"/>
        <dbReference type="ChEBI" id="CHEBI:456216"/>
        <dbReference type="EC" id="2.7.4.1"/>
    </reaction>
</comment>
<dbReference type="Pfam" id="PF17941">
    <property type="entry name" value="PP_kinase_C_1"/>
    <property type="match status" value="1"/>
</dbReference>
<dbReference type="Pfam" id="PF02503">
    <property type="entry name" value="PP_kinase"/>
    <property type="match status" value="1"/>
</dbReference>
<dbReference type="EMBL" id="CP136865">
    <property type="protein sequence ID" value="WOJ96066.1"/>
    <property type="molecule type" value="Genomic_DNA"/>
</dbReference>
<evidence type="ECO:0000259" key="12">
    <source>
        <dbReference type="Pfam" id="PF17941"/>
    </source>
</evidence>
<dbReference type="CDD" id="cd09164">
    <property type="entry name" value="PLDc_EcPPK1_C1_like"/>
    <property type="match status" value="1"/>
</dbReference>
<comment type="PTM">
    <text evidence="6 7">An intermediate of this reaction is the autophosphorylated ppk in which a phosphate is covalently linked to a histidine residue through a N-P bond.</text>
</comment>
<keyword evidence="1 6" id="KW-0597">Phosphoprotein</keyword>
<feature type="binding site" evidence="6">
    <location>
        <position position="570"/>
    </location>
    <ligand>
        <name>ATP</name>
        <dbReference type="ChEBI" id="CHEBI:30616"/>
    </ligand>
</feature>
<feature type="domain" description="Polyphosphate kinase N-terminal" evidence="10">
    <location>
        <begin position="17"/>
        <end position="118"/>
    </location>
</feature>
<dbReference type="Gene3D" id="3.30.1840.10">
    <property type="entry name" value="Polyphosphate kinase middle domain"/>
    <property type="match status" value="1"/>
</dbReference>
<dbReference type="EC" id="2.7.4.1" evidence="6 7"/>
<dbReference type="SUPFAM" id="SSF140356">
    <property type="entry name" value="PPK N-terminal domain-like"/>
    <property type="match status" value="1"/>
</dbReference>
<evidence type="ECO:0000313" key="14">
    <source>
        <dbReference type="Proteomes" id="UP001626549"/>
    </source>
</evidence>
<evidence type="ECO:0000259" key="10">
    <source>
        <dbReference type="Pfam" id="PF13089"/>
    </source>
</evidence>
<sequence length="714" mass="81198">MSSPIKTRLADLDDSLFVPRELSWLSFNARVLQEAADENAPEIQRLRYLGIFSNNLDEFFRVRVAEVRRLISVSSGNARQGAKELLAAIQAEVVAQQHDFEKVYATVMKALQARRIYLINERQLEANQAQFVQDYFTSKLLPELDPILFNEGSPIPVLNDESLYLAVEIGAGKKQRVAVVEVPTDRMNRFVEIPRRKGKSGRVFIALDNVIRACLPQMFRGVMPIDSVAAYCFKFSRDAELELDVGIMDSLIEKMASSLKQRRKADAVRFVYDAQMPASLLDFLASKFSLGKYDSLIPGGRYHNSKDFMSFPSVGPRYLELRPLGNVPVTRIDEADNILAAIRTKDVLLYYPYHSFDYLIDLLKTAAVDPDVENIKICLYRVASESRVVDALLNAVHNGKRVLAVVELAARFDEQANINWAQRLTEGGIEVKFGVPGLKVHSKLLLIQRREEGQQRFYTHIGTGNFNEKTARLYTDFSLMTYDQNLGREVFDVFDFLQYNYRRPQYQHLLVSPHSSRPGIEGMIDQEIANAKKGLRAAMTLKCNNLVDRELVMKLYEASDAGVEIRLIIRGMCSLQPGVKDISENIEAISVVDRYLEHPRVYVFYNAGEPKYFIGSADLMTRNLDYRVEVLCPIYDVDAQTLIQDVLDIQWHDNVRARVLDKAQSNQPVQRKVNSAAIRSQEAIHGYLESGKKPRIPRSNMLLPAKQRKKSKKG</sequence>
<dbReference type="Gene3D" id="3.30.870.10">
    <property type="entry name" value="Endonuclease Chain A"/>
    <property type="match status" value="2"/>
</dbReference>
<keyword evidence="2 6" id="KW-0808">Transferase</keyword>
<dbReference type="PANTHER" id="PTHR30218">
    <property type="entry name" value="POLYPHOSPHATE KINASE"/>
    <property type="match status" value="1"/>
</dbReference>
<dbReference type="InterPro" id="IPR036830">
    <property type="entry name" value="PP_kinase_middle_dom_sf"/>
</dbReference>
<dbReference type="CDD" id="cd09167">
    <property type="entry name" value="PLDc_EcPPK1_C2_like"/>
    <property type="match status" value="1"/>
</dbReference>
<evidence type="ECO:0000256" key="5">
    <source>
        <dbReference type="ARBA" id="ARBA00022840"/>
    </source>
</evidence>
<feature type="binding site" evidence="6">
    <location>
        <position position="55"/>
    </location>
    <ligand>
        <name>ATP</name>
        <dbReference type="ChEBI" id="CHEBI:30616"/>
    </ligand>
</feature>
<dbReference type="Pfam" id="PF13090">
    <property type="entry name" value="PP_kinase_C"/>
    <property type="match status" value="1"/>
</dbReference>
<evidence type="ECO:0000256" key="6">
    <source>
        <dbReference type="HAMAP-Rule" id="MF_00347"/>
    </source>
</evidence>